<comment type="subcellular location">
    <subcellularLocation>
        <location evidence="1">Cytoplasm</location>
        <location evidence="1">Cytoskeleton</location>
        <location evidence="1">Cilium axoneme</location>
    </subcellularLocation>
</comment>
<evidence type="ECO:0000313" key="13">
    <source>
        <dbReference type="EMBL" id="CBY21580.1"/>
    </source>
</evidence>
<feature type="compositionally biased region" description="Basic and acidic residues" evidence="12">
    <location>
        <begin position="522"/>
        <end position="531"/>
    </location>
</feature>
<keyword evidence="8" id="KW-0969">Cilium</keyword>
<dbReference type="GO" id="GO:0045504">
    <property type="term" value="F:dynein heavy chain binding"/>
    <property type="evidence" value="ECO:0007669"/>
    <property type="project" value="TreeGrafter"/>
</dbReference>
<evidence type="ECO:0000256" key="12">
    <source>
        <dbReference type="SAM" id="MobiDB-lite"/>
    </source>
</evidence>
<dbReference type="SUPFAM" id="SSF50978">
    <property type="entry name" value="WD40 repeat-like"/>
    <property type="match status" value="1"/>
</dbReference>
<organism evidence="13">
    <name type="scientific">Oikopleura dioica</name>
    <name type="common">Tunicate</name>
    <dbReference type="NCBI Taxonomy" id="34765"/>
    <lineage>
        <taxon>Eukaryota</taxon>
        <taxon>Metazoa</taxon>
        <taxon>Chordata</taxon>
        <taxon>Tunicata</taxon>
        <taxon>Appendicularia</taxon>
        <taxon>Copelata</taxon>
        <taxon>Oikopleuridae</taxon>
        <taxon>Oikopleura</taxon>
    </lineage>
</organism>
<name>E4WUP9_OIKDI</name>
<dbReference type="InterPro" id="IPR036322">
    <property type="entry name" value="WD40_repeat_dom_sf"/>
</dbReference>
<evidence type="ECO:0000256" key="7">
    <source>
        <dbReference type="ARBA" id="ARBA00023017"/>
    </source>
</evidence>
<evidence type="ECO:0000256" key="3">
    <source>
        <dbReference type="ARBA" id="ARBA00022490"/>
    </source>
</evidence>
<dbReference type="InterPro" id="IPR001680">
    <property type="entry name" value="WD40_rpt"/>
</dbReference>
<dbReference type="OrthoDB" id="366230at2759"/>
<dbReference type="InParanoid" id="E4WUP9"/>
<feature type="region of interest" description="Disordered" evidence="12">
    <location>
        <begin position="566"/>
        <end position="586"/>
    </location>
</feature>
<evidence type="ECO:0000256" key="6">
    <source>
        <dbReference type="ARBA" id="ARBA00022737"/>
    </source>
</evidence>
<feature type="compositionally biased region" description="Acidic residues" evidence="12">
    <location>
        <begin position="532"/>
        <end position="543"/>
    </location>
</feature>
<dbReference type="PANTHER" id="PTHR12442:SF7">
    <property type="entry name" value="DYNEIN AXONEMAL INTERMEDIATE CHAIN 2"/>
    <property type="match status" value="1"/>
</dbReference>
<proteinExistence type="inferred from homology"/>
<evidence type="ECO:0000256" key="5">
    <source>
        <dbReference type="ARBA" id="ARBA00022701"/>
    </source>
</evidence>
<dbReference type="EMBL" id="FN653017">
    <property type="protein sequence ID" value="CBY21580.1"/>
    <property type="molecule type" value="Genomic_DNA"/>
</dbReference>
<dbReference type="PANTHER" id="PTHR12442">
    <property type="entry name" value="DYNEIN INTERMEDIATE CHAIN"/>
    <property type="match status" value="1"/>
</dbReference>
<evidence type="ECO:0000256" key="8">
    <source>
        <dbReference type="ARBA" id="ARBA00023069"/>
    </source>
</evidence>
<evidence type="ECO:0000256" key="10">
    <source>
        <dbReference type="ARBA" id="ARBA00023212"/>
    </source>
</evidence>
<dbReference type="GO" id="GO:0005874">
    <property type="term" value="C:microtubule"/>
    <property type="evidence" value="ECO:0007669"/>
    <property type="project" value="UniProtKB-KW"/>
</dbReference>
<dbReference type="SMART" id="SM00320">
    <property type="entry name" value="WD40"/>
    <property type="match status" value="4"/>
</dbReference>
<dbReference type="AlphaFoldDB" id="E4WUP9"/>
<keyword evidence="5" id="KW-0493">Microtubule</keyword>
<evidence type="ECO:0000256" key="9">
    <source>
        <dbReference type="ARBA" id="ARBA00023175"/>
    </source>
</evidence>
<dbReference type="GO" id="GO:0003341">
    <property type="term" value="P:cilium movement"/>
    <property type="evidence" value="ECO:0007669"/>
    <property type="project" value="TreeGrafter"/>
</dbReference>
<dbReference type="GO" id="GO:0045503">
    <property type="term" value="F:dynein light chain binding"/>
    <property type="evidence" value="ECO:0007669"/>
    <property type="project" value="TreeGrafter"/>
</dbReference>
<reference evidence="13" key="1">
    <citation type="journal article" date="2010" name="Science">
        <title>Plasticity of animal genome architecture unmasked by rapid evolution of a pelagic tunicate.</title>
        <authorList>
            <person name="Denoeud F."/>
            <person name="Henriet S."/>
            <person name="Mungpakdee S."/>
            <person name="Aury J.M."/>
            <person name="Da Silva C."/>
            <person name="Brinkmann H."/>
            <person name="Mikhaleva J."/>
            <person name="Olsen L.C."/>
            <person name="Jubin C."/>
            <person name="Canestro C."/>
            <person name="Bouquet J.M."/>
            <person name="Danks G."/>
            <person name="Poulain J."/>
            <person name="Campsteijn C."/>
            <person name="Adamski M."/>
            <person name="Cross I."/>
            <person name="Yadetie F."/>
            <person name="Muffato M."/>
            <person name="Louis A."/>
            <person name="Butcher S."/>
            <person name="Tsagkogeorga G."/>
            <person name="Konrad A."/>
            <person name="Singh S."/>
            <person name="Jensen M.F."/>
            <person name="Cong E.H."/>
            <person name="Eikeseth-Otteraa H."/>
            <person name="Noel B."/>
            <person name="Anthouard V."/>
            <person name="Porcel B.M."/>
            <person name="Kachouri-Lafond R."/>
            <person name="Nishino A."/>
            <person name="Ugolini M."/>
            <person name="Chourrout P."/>
            <person name="Nishida H."/>
            <person name="Aasland R."/>
            <person name="Huzurbazar S."/>
            <person name="Westhof E."/>
            <person name="Delsuc F."/>
            <person name="Lehrach H."/>
            <person name="Reinhardt R."/>
            <person name="Weissenbach J."/>
            <person name="Roy S.W."/>
            <person name="Artiguenave F."/>
            <person name="Postlethwait J.H."/>
            <person name="Manak J.R."/>
            <person name="Thompson E.M."/>
            <person name="Jaillon O."/>
            <person name="Du Pasquier L."/>
            <person name="Boudinot P."/>
            <person name="Liberles D.A."/>
            <person name="Volff J.N."/>
            <person name="Philippe H."/>
            <person name="Lenhard B."/>
            <person name="Roest Crollius H."/>
            <person name="Wincker P."/>
            <person name="Chourrout D."/>
        </authorList>
    </citation>
    <scope>NUCLEOTIDE SEQUENCE [LARGE SCALE GENOMIC DNA]</scope>
</reference>
<dbReference type="GO" id="GO:0036157">
    <property type="term" value="C:outer dynein arm"/>
    <property type="evidence" value="ECO:0007669"/>
    <property type="project" value="TreeGrafter"/>
</dbReference>
<dbReference type="InterPro" id="IPR050687">
    <property type="entry name" value="Dynein_IC"/>
</dbReference>
<keyword evidence="14" id="KW-1185">Reference proteome</keyword>
<feature type="compositionally biased region" description="Acidic residues" evidence="12">
    <location>
        <begin position="574"/>
        <end position="586"/>
    </location>
</feature>
<keyword evidence="3" id="KW-0963">Cytoplasm</keyword>
<dbReference type="GO" id="GO:0036158">
    <property type="term" value="P:outer dynein arm assembly"/>
    <property type="evidence" value="ECO:0007669"/>
    <property type="project" value="TreeGrafter"/>
</dbReference>
<keyword evidence="10" id="KW-0206">Cytoskeleton</keyword>
<dbReference type="InterPro" id="IPR015943">
    <property type="entry name" value="WD40/YVTN_repeat-like_dom_sf"/>
</dbReference>
<keyword evidence="11" id="KW-0966">Cell projection</keyword>
<dbReference type="Gene3D" id="2.130.10.10">
    <property type="entry name" value="YVTN repeat-like/Quinoprotein amine dehydrogenase"/>
    <property type="match status" value="2"/>
</dbReference>
<sequence>MESQYVYQKKRADFGRHPLFFDRMAEIQVDIDTNEDDRDDYMVRNPVHAGVQAVVQLSEHYANTDTFETSTKHINHVEGGWPKDINAADMEATSRFRKKTEKDENYSKTIVSLGERVEKVIRQNNAIDIYEEYFTDAGIIPTVDEPPRVSTVNLFRDPAGKGARSAINIAWHPDGGKHAAVSYGSVGFQKSLKDLESYVWNVENSKKPLITLRPRSSVLCMEYNPKDSNIILGGQFSGQVCIWDLRKNSPAPTDITAAEVSHRDPCHSALWIQSKTGTDFFSSSTDGTVKWWDTRKLSEPVEELILDPTKQLNPNAALGAICLEYEPTMPTKFMVGTEQGTIIICNRKGKTPADKIAALYQSYSGPVNTIARNPLYPKMFLTVGEWTNRIWSEDIRDSAIVTMKNSRYHTAAARWSPTRPAVFFTAKSDGSIDIWDLMVKQAQPTLNINVSDAPLCSMRVTDNGNLVAAGDRNGNVTLLSLNDALTELQKDEKAFCNFLFERETRREKVLEARNRELRLKEKQKNKPKIVEEDTQEEPTDDPLTDIATELSTVLAAEKKKHPLLERQFSFEIDQPVEDDEEEPQAE</sequence>
<gene>
    <name evidence="13" type="ORF">GSOID_T00009352001</name>
</gene>
<keyword evidence="6" id="KW-0677">Repeat</keyword>
<feature type="region of interest" description="Disordered" evidence="12">
    <location>
        <begin position="522"/>
        <end position="544"/>
    </location>
</feature>
<evidence type="ECO:0000256" key="4">
    <source>
        <dbReference type="ARBA" id="ARBA00022574"/>
    </source>
</evidence>
<evidence type="ECO:0000256" key="2">
    <source>
        <dbReference type="ARBA" id="ARBA00011059"/>
    </source>
</evidence>
<evidence type="ECO:0000256" key="11">
    <source>
        <dbReference type="ARBA" id="ARBA00023273"/>
    </source>
</evidence>
<protein>
    <submittedName>
        <fullName evidence="13">Uncharacterized protein</fullName>
    </submittedName>
</protein>
<keyword evidence="4" id="KW-0853">WD repeat</keyword>
<dbReference type="Proteomes" id="UP000001307">
    <property type="component" value="Unassembled WGS sequence"/>
</dbReference>
<evidence type="ECO:0000256" key="1">
    <source>
        <dbReference type="ARBA" id="ARBA00004430"/>
    </source>
</evidence>
<accession>E4WUP9</accession>
<comment type="similarity">
    <text evidence="2">Belongs to the dynein intermediate chain family.</text>
</comment>
<evidence type="ECO:0000313" key="14">
    <source>
        <dbReference type="Proteomes" id="UP000001307"/>
    </source>
</evidence>
<keyword evidence="9" id="KW-0505">Motor protein</keyword>
<keyword evidence="7" id="KW-0243">Dynein</keyword>